<feature type="domain" description="Fe2OG dioxygenase" evidence="7">
    <location>
        <begin position="99"/>
        <end position="233"/>
    </location>
</feature>
<dbReference type="PROSITE" id="PS51471">
    <property type="entry name" value="FE2OG_OXY"/>
    <property type="match status" value="1"/>
</dbReference>
<keyword evidence="2" id="KW-0479">Metal-binding</keyword>
<comment type="cofactor">
    <cofactor evidence="1">
        <name>L-ascorbate</name>
        <dbReference type="ChEBI" id="CHEBI:38290"/>
    </cofactor>
</comment>
<protein>
    <submittedName>
        <fullName evidence="8">Procollagen-proline 4-dioxygenase</fullName>
    </submittedName>
</protein>
<gene>
    <name evidence="8" type="ORF">SO694_00068125</name>
</gene>
<comment type="caution">
    <text evidence="8">The sequence shown here is derived from an EMBL/GenBank/DDBJ whole genome shotgun (WGS) entry which is preliminary data.</text>
</comment>
<dbReference type="Pfam" id="PF13640">
    <property type="entry name" value="2OG-FeII_Oxy_3"/>
    <property type="match status" value="1"/>
</dbReference>
<keyword evidence="4" id="KW-0560">Oxidoreductase</keyword>
<sequence length="313" mass="34591">MLSWAIVVCLASISRAHITVLSWEPRIHLHHGMLDEFEIAHLLALSSSRFAASELEVGANDQRRTSESWMVPRTVERDDAVVAGAVKRMHAAVGIPPRYGEALQVARYNSTRNYYNFHADSAKSTARVATVLIYVERADEGGETIFPFVRNASSAPATLPPPVDFAKQVIREDALDAYCASDQHLRLAPEPGDALVFWNFQPDHATVERERLWHAACPVKRGRKVVAQRWVRSMAAGDLPPSWLDDSGAAATFCPRQRMPAGEYTCDDAAWAGYACADLAADGYACAGCRCPLDAQRGAPFRQPWDDDDRPEL</sequence>
<evidence type="ECO:0000259" key="7">
    <source>
        <dbReference type="PROSITE" id="PS51471"/>
    </source>
</evidence>
<reference evidence="8 9" key="1">
    <citation type="submission" date="2024-03" db="EMBL/GenBank/DDBJ databases">
        <title>Aureococcus anophagefferens CCMP1851 and Kratosvirus quantuckense: Draft genome of a second virus-susceptible host strain in the model system.</title>
        <authorList>
            <person name="Chase E."/>
            <person name="Truchon A.R."/>
            <person name="Schepens W."/>
            <person name="Wilhelm S.W."/>
        </authorList>
    </citation>
    <scope>NUCLEOTIDE SEQUENCE [LARGE SCALE GENOMIC DNA]</scope>
    <source>
        <strain evidence="8 9">CCMP1851</strain>
    </source>
</reference>
<keyword evidence="5" id="KW-0408">Iron</keyword>
<name>A0ABR1FQ34_AURAN</name>
<organism evidence="8 9">
    <name type="scientific">Aureococcus anophagefferens</name>
    <name type="common">Harmful bloom alga</name>
    <dbReference type="NCBI Taxonomy" id="44056"/>
    <lineage>
        <taxon>Eukaryota</taxon>
        <taxon>Sar</taxon>
        <taxon>Stramenopiles</taxon>
        <taxon>Ochrophyta</taxon>
        <taxon>Pelagophyceae</taxon>
        <taxon>Pelagomonadales</taxon>
        <taxon>Pelagomonadaceae</taxon>
        <taxon>Aureococcus</taxon>
    </lineage>
</organism>
<dbReference type="InterPro" id="IPR044862">
    <property type="entry name" value="Pro_4_hyd_alph_FE2OG_OXY"/>
</dbReference>
<proteinExistence type="predicted"/>
<feature type="chain" id="PRO_5046539164" evidence="6">
    <location>
        <begin position="17"/>
        <end position="313"/>
    </location>
</feature>
<evidence type="ECO:0000256" key="5">
    <source>
        <dbReference type="ARBA" id="ARBA00023004"/>
    </source>
</evidence>
<accession>A0ABR1FQ34</accession>
<keyword evidence="6" id="KW-0732">Signal</keyword>
<dbReference type="Gene3D" id="2.60.120.620">
    <property type="entry name" value="q2cbj1_9rhob like domain"/>
    <property type="match status" value="1"/>
</dbReference>
<evidence type="ECO:0000313" key="8">
    <source>
        <dbReference type="EMBL" id="KAK7235276.1"/>
    </source>
</evidence>
<evidence type="ECO:0000256" key="4">
    <source>
        <dbReference type="ARBA" id="ARBA00023002"/>
    </source>
</evidence>
<dbReference type="PANTHER" id="PTHR10869:SF246">
    <property type="entry name" value="TRANSMEMBRANE PROLYL 4-HYDROXYLASE"/>
    <property type="match status" value="1"/>
</dbReference>
<evidence type="ECO:0000313" key="9">
    <source>
        <dbReference type="Proteomes" id="UP001363151"/>
    </source>
</evidence>
<evidence type="ECO:0000256" key="3">
    <source>
        <dbReference type="ARBA" id="ARBA00022964"/>
    </source>
</evidence>
<dbReference type="SMART" id="SM00702">
    <property type="entry name" value="P4Hc"/>
    <property type="match status" value="1"/>
</dbReference>
<evidence type="ECO:0000256" key="1">
    <source>
        <dbReference type="ARBA" id="ARBA00001961"/>
    </source>
</evidence>
<feature type="signal peptide" evidence="6">
    <location>
        <begin position="1"/>
        <end position="16"/>
    </location>
</feature>
<dbReference type="InterPro" id="IPR045054">
    <property type="entry name" value="P4HA-like"/>
</dbReference>
<keyword evidence="9" id="KW-1185">Reference proteome</keyword>
<evidence type="ECO:0000256" key="6">
    <source>
        <dbReference type="SAM" id="SignalP"/>
    </source>
</evidence>
<dbReference type="Proteomes" id="UP001363151">
    <property type="component" value="Unassembled WGS sequence"/>
</dbReference>
<dbReference type="PANTHER" id="PTHR10869">
    <property type="entry name" value="PROLYL 4-HYDROXYLASE ALPHA SUBUNIT"/>
    <property type="match status" value="1"/>
</dbReference>
<dbReference type="InterPro" id="IPR006620">
    <property type="entry name" value="Pro_4_hyd_alph"/>
</dbReference>
<evidence type="ECO:0000256" key="2">
    <source>
        <dbReference type="ARBA" id="ARBA00022723"/>
    </source>
</evidence>
<keyword evidence="3" id="KW-0223">Dioxygenase</keyword>
<dbReference type="EMBL" id="JBBJCI010000293">
    <property type="protein sequence ID" value="KAK7235276.1"/>
    <property type="molecule type" value="Genomic_DNA"/>
</dbReference>
<dbReference type="InterPro" id="IPR005123">
    <property type="entry name" value="Oxoglu/Fe-dep_dioxygenase_dom"/>
</dbReference>